<evidence type="ECO:0000313" key="2">
    <source>
        <dbReference type="Proteomes" id="UP000753961"/>
    </source>
</evidence>
<proteinExistence type="predicted"/>
<name>A0A953L8I8_9BACT</name>
<evidence type="ECO:0000313" key="1">
    <source>
        <dbReference type="EMBL" id="MBY5957735.1"/>
    </source>
</evidence>
<keyword evidence="2" id="KW-1185">Reference proteome</keyword>
<gene>
    <name evidence="1" type="ORF">KUV50_06320</name>
</gene>
<dbReference type="RefSeq" id="WP_222579258.1">
    <property type="nucleotide sequence ID" value="NZ_JAHVHU010000006.1"/>
</dbReference>
<dbReference type="PROSITE" id="PS51257">
    <property type="entry name" value="PROKAR_LIPOPROTEIN"/>
    <property type="match status" value="1"/>
</dbReference>
<evidence type="ECO:0008006" key="3">
    <source>
        <dbReference type="Google" id="ProtNLM"/>
    </source>
</evidence>
<comment type="caution">
    <text evidence="1">The sequence shown here is derived from an EMBL/GenBank/DDBJ whole genome shotgun (WGS) entry which is preliminary data.</text>
</comment>
<protein>
    <recommendedName>
        <fullName evidence="3">DUF4249 domain-containing protein</fullName>
    </recommendedName>
</protein>
<organism evidence="1 2">
    <name type="scientific">Membranihabitans marinus</name>
    <dbReference type="NCBI Taxonomy" id="1227546"/>
    <lineage>
        <taxon>Bacteria</taxon>
        <taxon>Pseudomonadati</taxon>
        <taxon>Bacteroidota</taxon>
        <taxon>Saprospiria</taxon>
        <taxon>Saprospirales</taxon>
        <taxon>Saprospiraceae</taxon>
        <taxon>Membranihabitans</taxon>
    </lineage>
</organism>
<dbReference type="Proteomes" id="UP000753961">
    <property type="component" value="Unassembled WGS sequence"/>
</dbReference>
<sequence length="312" mass="35107">MKLNDRDLPHLHQQIFTTLVWAFLSFWILASCEISDSVPFDLPDYDEELIIHAVASPQSGGRAVIKYSQPVAGFPGKAPELPDIQAFLTHKNQQIVAFQLDSVSVVKDNNFFVQTIFLSIPPDSLQIEPGQFYAMEVFEPGTQNHYRSSLVLLPLKPIVEEFNMNCTGSGCIVTCTLGSVYSPVHAISINGKFPEDAIEDNYKKDLNNQIFNNDLIYPAPSQWERYDAISDFAQIVRRNPHDTLAPPVDIRVSISYLSSDIAQLIREIHGTHSIGEDIFQPIRPFHSNFHTEDGSVFGVFGLYNEDIRVIPL</sequence>
<accession>A0A953L8I8</accession>
<dbReference type="AlphaFoldDB" id="A0A953L8I8"/>
<reference evidence="1" key="1">
    <citation type="submission" date="2021-06" db="EMBL/GenBank/DDBJ databases">
        <title>44 bacteria genomes isolated from Dapeng, Shenzhen.</title>
        <authorList>
            <person name="Zheng W."/>
            <person name="Yu S."/>
            <person name="Huang Y."/>
        </authorList>
    </citation>
    <scope>NUCLEOTIDE SEQUENCE</scope>
    <source>
        <strain evidence="1">DP5N28-2</strain>
    </source>
</reference>
<dbReference type="EMBL" id="JAHVHU010000006">
    <property type="protein sequence ID" value="MBY5957735.1"/>
    <property type="molecule type" value="Genomic_DNA"/>
</dbReference>